<dbReference type="OrthoDB" id="3938054at2759"/>
<sequence length="51" mass="6066">MVIQLRKQPSKTQTGAMKTRRMFGDCIRKELPIPKLVDLYNHYINSINRFD</sequence>
<dbReference type="Proteomes" id="UP000800200">
    <property type="component" value="Unassembled WGS sequence"/>
</dbReference>
<keyword evidence="2" id="KW-1185">Reference proteome</keyword>
<organism evidence="1 2">
    <name type="scientific">Zopfia rhizophila CBS 207.26</name>
    <dbReference type="NCBI Taxonomy" id="1314779"/>
    <lineage>
        <taxon>Eukaryota</taxon>
        <taxon>Fungi</taxon>
        <taxon>Dikarya</taxon>
        <taxon>Ascomycota</taxon>
        <taxon>Pezizomycotina</taxon>
        <taxon>Dothideomycetes</taxon>
        <taxon>Dothideomycetes incertae sedis</taxon>
        <taxon>Zopfiaceae</taxon>
        <taxon>Zopfia</taxon>
    </lineage>
</organism>
<accession>A0A6A6EFE6</accession>
<name>A0A6A6EFE6_9PEZI</name>
<evidence type="ECO:0000313" key="2">
    <source>
        <dbReference type="Proteomes" id="UP000800200"/>
    </source>
</evidence>
<proteinExistence type="predicted"/>
<evidence type="ECO:0000313" key="1">
    <source>
        <dbReference type="EMBL" id="KAF2188860.1"/>
    </source>
</evidence>
<protein>
    <submittedName>
        <fullName evidence="1">Uncharacterized protein</fullName>
    </submittedName>
</protein>
<gene>
    <name evidence="1" type="ORF">K469DRAFT_564500</name>
</gene>
<dbReference type="EMBL" id="ML994622">
    <property type="protein sequence ID" value="KAF2188860.1"/>
    <property type="molecule type" value="Genomic_DNA"/>
</dbReference>
<reference evidence="1" key="1">
    <citation type="journal article" date="2020" name="Stud. Mycol.">
        <title>101 Dothideomycetes genomes: a test case for predicting lifestyles and emergence of pathogens.</title>
        <authorList>
            <person name="Haridas S."/>
            <person name="Albert R."/>
            <person name="Binder M."/>
            <person name="Bloem J."/>
            <person name="Labutti K."/>
            <person name="Salamov A."/>
            <person name="Andreopoulos B."/>
            <person name="Baker S."/>
            <person name="Barry K."/>
            <person name="Bills G."/>
            <person name="Bluhm B."/>
            <person name="Cannon C."/>
            <person name="Castanera R."/>
            <person name="Culley D."/>
            <person name="Daum C."/>
            <person name="Ezra D."/>
            <person name="Gonzalez J."/>
            <person name="Henrissat B."/>
            <person name="Kuo A."/>
            <person name="Liang C."/>
            <person name="Lipzen A."/>
            <person name="Lutzoni F."/>
            <person name="Magnuson J."/>
            <person name="Mondo S."/>
            <person name="Nolan M."/>
            <person name="Ohm R."/>
            <person name="Pangilinan J."/>
            <person name="Park H.-J."/>
            <person name="Ramirez L."/>
            <person name="Alfaro M."/>
            <person name="Sun H."/>
            <person name="Tritt A."/>
            <person name="Yoshinaga Y."/>
            <person name="Zwiers L.-H."/>
            <person name="Turgeon B."/>
            <person name="Goodwin S."/>
            <person name="Spatafora J."/>
            <person name="Crous P."/>
            <person name="Grigoriev I."/>
        </authorList>
    </citation>
    <scope>NUCLEOTIDE SEQUENCE</scope>
    <source>
        <strain evidence="1">CBS 207.26</strain>
    </source>
</reference>
<dbReference type="AlphaFoldDB" id="A0A6A6EFE6"/>